<dbReference type="Proteomes" id="UP000319486">
    <property type="component" value="Unassembled WGS sequence"/>
</dbReference>
<name>A0A502C3J3_9GAMM</name>
<evidence type="ECO:0000256" key="5">
    <source>
        <dbReference type="ARBA" id="ARBA00023136"/>
    </source>
</evidence>
<comment type="caution">
    <text evidence="6">Lacks conserved residue(s) required for the propagation of feature annotation.</text>
</comment>
<comment type="similarity">
    <text evidence="2 6">Belongs to the SURF1 family.</text>
</comment>
<evidence type="ECO:0000256" key="2">
    <source>
        <dbReference type="ARBA" id="ARBA00007165"/>
    </source>
</evidence>
<feature type="transmembrane region" description="Helical" evidence="6">
    <location>
        <begin position="217"/>
        <end position="235"/>
    </location>
</feature>
<dbReference type="PANTHER" id="PTHR23427:SF2">
    <property type="entry name" value="SURFEIT LOCUS PROTEIN 1"/>
    <property type="match status" value="1"/>
</dbReference>
<sequence length="253" mass="28618">MIHFRRPPWWALLLTAAGALLFMRLGIWQLHRADFKEALLRRYAASATAPWQDFATVAATPPADGFPRVRVTGHYLPDRIYLLDNPRHDGRGGVEVFAPFVVRDQPHTLLLVDMGFLTGNGTRQIPDLPPLPRTDVTLQGLYVPPPPVGFEMGGDALARQLQWPKESIFLDPAEIARDLGQPLYPRMLALDADPASIYVRVHTLDLSSMPPARHRAYAFQWFSFALAAVVILLVLNRKRKPRESRYPNDDEVR</sequence>
<dbReference type="InterPro" id="IPR002994">
    <property type="entry name" value="Surf1/Shy1"/>
</dbReference>
<dbReference type="RefSeq" id="WP_140653887.1">
    <property type="nucleotide sequence ID" value="NZ_RCZB01000006.1"/>
</dbReference>
<keyword evidence="8" id="KW-1185">Reference proteome</keyword>
<keyword evidence="5 6" id="KW-0472">Membrane</keyword>
<evidence type="ECO:0000256" key="1">
    <source>
        <dbReference type="ARBA" id="ARBA00004370"/>
    </source>
</evidence>
<keyword evidence="4 6" id="KW-1133">Transmembrane helix</keyword>
<evidence type="ECO:0000313" key="8">
    <source>
        <dbReference type="Proteomes" id="UP000319486"/>
    </source>
</evidence>
<dbReference type="PROSITE" id="PS50895">
    <property type="entry name" value="SURF1"/>
    <property type="match status" value="1"/>
</dbReference>
<keyword evidence="6" id="KW-1003">Cell membrane</keyword>
<evidence type="ECO:0000256" key="6">
    <source>
        <dbReference type="RuleBase" id="RU363076"/>
    </source>
</evidence>
<dbReference type="AlphaFoldDB" id="A0A502C3J3"/>
<protein>
    <recommendedName>
        <fullName evidence="6">SURF1-like protein</fullName>
    </recommendedName>
</protein>
<accession>A0A502C3J3</accession>
<gene>
    <name evidence="7" type="ORF">EAH88_14305</name>
</gene>
<dbReference type="InterPro" id="IPR045214">
    <property type="entry name" value="Surf1/Surf4"/>
</dbReference>
<proteinExistence type="inferred from homology"/>
<dbReference type="OrthoDB" id="9789940at2"/>
<dbReference type="GO" id="GO:0005886">
    <property type="term" value="C:plasma membrane"/>
    <property type="evidence" value="ECO:0007669"/>
    <property type="project" value="UniProtKB-SubCell"/>
</dbReference>
<dbReference type="PANTHER" id="PTHR23427">
    <property type="entry name" value="SURFEIT LOCUS PROTEIN"/>
    <property type="match status" value="1"/>
</dbReference>
<evidence type="ECO:0000313" key="7">
    <source>
        <dbReference type="EMBL" id="TPG06491.1"/>
    </source>
</evidence>
<dbReference type="Pfam" id="PF02104">
    <property type="entry name" value="SURF1"/>
    <property type="match status" value="1"/>
</dbReference>
<evidence type="ECO:0000256" key="3">
    <source>
        <dbReference type="ARBA" id="ARBA00022692"/>
    </source>
</evidence>
<dbReference type="EMBL" id="RCZO01000008">
    <property type="protein sequence ID" value="TPG06491.1"/>
    <property type="molecule type" value="Genomic_DNA"/>
</dbReference>
<keyword evidence="3 6" id="KW-0812">Transmembrane</keyword>
<evidence type="ECO:0000256" key="4">
    <source>
        <dbReference type="ARBA" id="ARBA00022989"/>
    </source>
</evidence>
<comment type="caution">
    <text evidence="7">The sequence shown here is derived from an EMBL/GenBank/DDBJ whole genome shotgun (WGS) entry which is preliminary data.</text>
</comment>
<comment type="subcellular location">
    <subcellularLocation>
        <location evidence="6">Cell membrane</location>
        <topology evidence="6">Multi-pass membrane protein</topology>
    </subcellularLocation>
    <subcellularLocation>
        <location evidence="1">Membrane</location>
    </subcellularLocation>
</comment>
<dbReference type="CDD" id="cd06662">
    <property type="entry name" value="SURF1"/>
    <property type="match status" value="1"/>
</dbReference>
<reference evidence="7 8" key="1">
    <citation type="journal article" date="2019" name="Environ. Microbiol.">
        <title>Species interactions and distinct microbial communities in high Arctic permafrost affected cryosols are associated with the CH4 and CO2 gas fluxes.</title>
        <authorList>
            <person name="Altshuler I."/>
            <person name="Hamel J."/>
            <person name="Turney S."/>
            <person name="Magnuson E."/>
            <person name="Levesque R."/>
            <person name="Greer C."/>
            <person name="Whyte L.G."/>
        </authorList>
    </citation>
    <scope>NUCLEOTIDE SEQUENCE [LARGE SCALE GENOMIC DNA]</scope>
    <source>
        <strain evidence="7 8">S13Y</strain>
    </source>
</reference>
<organism evidence="7 8">
    <name type="scientific">Rhodanobacter glycinis</name>
    <dbReference type="NCBI Taxonomy" id="582702"/>
    <lineage>
        <taxon>Bacteria</taxon>
        <taxon>Pseudomonadati</taxon>
        <taxon>Pseudomonadota</taxon>
        <taxon>Gammaproteobacteria</taxon>
        <taxon>Lysobacterales</taxon>
        <taxon>Rhodanobacteraceae</taxon>
        <taxon>Rhodanobacter</taxon>
    </lineage>
</organism>